<keyword evidence="2 5" id="KW-0812">Transmembrane</keyword>
<feature type="transmembrane region" description="Helical" evidence="5">
    <location>
        <begin position="66"/>
        <end position="86"/>
    </location>
</feature>
<reference evidence="6" key="3">
    <citation type="submission" date="2024-01" db="EMBL/GenBank/DDBJ databases">
        <authorList>
            <person name="Coelho M.A."/>
            <person name="David-Palma M."/>
            <person name="Shea T."/>
            <person name="Sun S."/>
            <person name="Cuomo C.A."/>
            <person name="Heitman J."/>
        </authorList>
    </citation>
    <scope>NUCLEOTIDE SEQUENCE</scope>
    <source>
        <strain evidence="6">CBS 7841</strain>
    </source>
</reference>
<dbReference type="PANTHER" id="PTHR23112:SF0">
    <property type="entry name" value="TRANSMEMBRANE PROTEIN 116"/>
    <property type="match status" value="1"/>
</dbReference>
<dbReference type="GO" id="GO:0005886">
    <property type="term" value="C:plasma membrane"/>
    <property type="evidence" value="ECO:0007669"/>
    <property type="project" value="TreeGrafter"/>
</dbReference>
<gene>
    <name evidence="6" type="ORF">L203_104578</name>
</gene>
<evidence type="ECO:0000256" key="2">
    <source>
        <dbReference type="ARBA" id="ARBA00022692"/>
    </source>
</evidence>
<sequence length="673" mass="75053">MATLEGREVVYAFVQQTAVEESTRWMVTVNVVILCLTTLGAATILISMAINEFIHGRPGTTRTRIVQALIVSDLVLGITGLISSSLTLEGDGHRIAHGTRACSGLGLVLIAVLWTEHLWTVTLAFATYMMLIHVMTLVLEQKWYLLWILVWLLSITAAIVGQEVYGFYPASGICFYGDNAGIYADLIQFIPRAAVCVTITILYSRLIVFLCRPDQISISHSRDAYSSEHIFETDTSSRKMSMLNPFTRMFQFKHDRCESQEPKKQLVETASHGSFGDSLDMPAKEVPRPAFRTTSIPFFKVDSQPITSNTVNIADLPPWEHVELPPFQVGGEKFGGPFAPTRSTSLWGSWKGMNGWIRHLVGSETISTQQQAIQRIETVSPDGSYPAVNTTDSNVSVTGNDLAVDDTCTVFHSRRRTIQLSKVLKQNREEDSSSTNARTSISLQKCKGNLGIPVANPSWLIAKPLSPVIYGNDSMSPSASVLLIQTREPSIKTAVNEVENIESCQKISIILERKKKPEPLPSVNYYPSPHSSVRQTIVPSVELDAPPTSVAQSEDEEWDLMRMLTAVPAQPDDVFTSFNEENNELVPESMASYLNRKTALLMLWFPLGYILLFSVSLIRLIYHFVGDPPHSLRAISRWFVLAQGLLDAIIYGFVEWLTKRVIHRRVRRGTFSP</sequence>
<dbReference type="EMBL" id="CP143788">
    <property type="protein sequence ID" value="WVN89355.1"/>
    <property type="molecule type" value="Genomic_DNA"/>
</dbReference>
<dbReference type="GO" id="GO:0007189">
    <property type="term" value="P:adenylate cyclase-activating G protein-coupled receptor signaling pathway"/>
    <property type="evidence" value="ECO:0007669"/>
    <property type="project" value="TreeGrafter"/>
</dbReference>
<dbReference type="KEGG" id="cdep:91088788"/>
<dbReference type="GeneID" id="91088788"/>
<feature type="transmembrane region" description="Helical" evidence="5">
    <location>
        <begin position="143"/>
        <end position="161"/>
    </location>
</feature>
<dbReference type="GO" id="GO:0004930">
    <property type="term" value="F:G protein-coupled receptor activity"/>
    <property type="evidence" value="ECO:0007669"/>
    <property type="project" value="TreeGrafter"/>
</dbReference>
<evidence type="ECO:0000256" key="4">
    <source>
        <dbReference type="ARBA" id="ARBA00023136"/>
    </source>
</evidence>
<comment type="subcellular location">
    <subcellularLocation>
        <location evidence="1">Membrane</location>
        <topology evidence="1">Multi-pass membrane protein</topology>
    </subcellularLocation>
</comment>
<reference evidence="6" key="2">
    <citation type="journal article" date="2022" name="Elife">
        <title>Obligate sexual reproduction of a homothallic fungus closely related to the Cryptococcus pathogenic species complex.</title>
        <authorList>
            <person name="Passer A.R."/>
            <person name="Clancey S.A."/>
            <person name="Shea T."/>
            <person name="David-Palma M."/>
            <person name="Averette A.F."/>
            <person name="Boekhout T."/>
            <person name="Porcel B.M."/>
            <person name="Nowrousian M."/>
            <person name="Cuomo C.A."/>
            <person name="Sun S."/>
            <person name="Heitman J."/>
            <person name="Coelho M.A."/>
        </authorList>
    </citation>
    <scope>NUCLEOTIDE SEQUENCE</scope>
    <source>
        <strain evidence="6">CBS 7841</strain>
    </source>
</reference>
<dbReference type="PANTHER" id="PTHR23112">
    <property type="entry name" value="G PROTEIN-COUPLED RECEPTOR 157-RELATED"/>
    <property type="match status" value="1"/>
</dbReference>
<evidence type="ECO:0008006" key="8">
    <source>
        <dbReference type="Google" id="ProtNLM"/>
    </source>
</evidence>
<dbReference type="RefSeq" id="XP_066070055.1">
    <property type="nucleotide sequence ID" value="XM_066213958.1"/>
</dbReference>
<evidence type="ECO:0000256" key="5">
    <source>
        <dbReference type="SAM" id="Phobius"/>
    </source>
</evidence>
<dbReference type="Gene3D" id="1.20.1070.10">
    <property type="entry name" value="Rhodopsin 7-helix transmembrane proteins"/>
    <property type="match status" value="1"/>
</dbReference>
<feature type="transmembrane region" description="Helical" evidence="5">
    <location>
        <begin position="189"/>
        <end position="211"/>
    </location>
</feature>
<evidence type="ECO:0000256" key="3">
    <source>
        <dbReference type="ARBA" id="ARBA00022989"/>
    </source>
</evidence>
<keyword evidence="3 5" id="KW-1133">Transmembrane helix</keyword>
<accession>A0AAJ8M2D0</accession>
<name>A0AAJ8M2D0_9TREE</name>
<feature type="transmembrane region" description="Helical" evidence="5">
    <location>
        <begin position="634"/>
        <end position="658"/>
    </location>
</feature>
<reference evidence="6" key="1">
    <citation type="submission" date="2016-06" db="EMBL/GenBank/DDBJ databases">
        <authorList>
            <person name="Cuomo C."/>
            <person name="Litvintseva A."/>
            <person name="Heitman J."/>
            <person name="Chen Y."/>
            <person name="Sun S."/>
            <person name="Springer D."/>
            <person name="Dromer F."/>
            <person name="Young S."/>
            <person name="Zeng Q."/>
            <person name="Chapman S."/>
            <person name="Gujja S."/>
            <person name="Saif S."/>
            <person name="Birren B."/>
        </authorList>
    </citation>
    <scope>NUCLEOTIDE SEQUENCE</scope>
    <source>
        <strain evidence="6">CBS 7841</strain>
    </source>
</reference>
<feature type="transmembrane region" description="Helical" evidence="5">
    <location>
        <begin position="599"/>
        <end position="622"/>
    </location>
</feature>
<evidence type="ECO:0000313" key="6">
    <source>
        <dbReference type="EMBL" id="WVN89355.1"/>
    </source>
</evidence>
<evidence type="ECO:0000313" key="7">
    <source>
        <dbReference type="Proteomes" id="UP000094043"/>
    </source>
</evidence>
<feature type="transmembrane region" description="Helical" evidence="5">
    <location>
        <begin position="31"/>
        <end position="54"/>
    </location>
</feature>
<organism evidence="6 7">
    <name type="scientific">Cryptococcus depauperatus CBS 7841</name>
    <dbReference type="NCBI Taxonomy" id="1295531"/>
    <lineage>
        <taxon>Eukaryota</taxon>
        <taxon>Fungi</taxon>
        <taxon>Dikarya</taxon>
        <taxon>Basidiomycota</taxon>
        <taxon>Agaricomycotina</taxon>
        <taxon>Tremellomycetes</taxon>
        <taxon>Tremellales</taxon>
        <taxon>Cryptococcaceae</taxon>
        <taxon>Cryptococcus</taxon>
    </lineage>
</organism>
<feature type="transmembrane region" description="Helical" evidence="5">
    <location>
        <begin position="106"/>
        <end position="131"/>
    </location>
</feature>
<proteinExistence type="predicted"/>
<keyword evidence="4 5" id="KW-0472">Membrane</keyword>
<dbReference type="AlphaFoldDB" id="A0AAJ8M2D0"/>
<protein>
    <recommendedName>
        <fullName evidence="8">Glucose receptor Git3 N-terminal domain-containing protein</fullName>
    </recommendedName>
</protein>
<keyword evidence="7" id="KW-1185">Reference proteome</keyword>
<evidence type="ECO:0000256" key="1">
    <source>
        <dbReference type="ARBA" id="ARBA00004141"/>
    </source>
</evidence>
<dbReference type="Proteomes" id="UP000094043">
    <property type="component" value="Chromosome 5"/>
</dbReference>